<comment type="caution">
    <text evidence="1">The sequence shown here is derived from an EMBL/GenBank/DDBJ whole genome shotgun (WGS) entry which is preliminary data.</text>
</comment>
<proteinExistence type="predicted"/>
<dbReference type="OrthoDB" id="1435691at2"/>
<dbReference type="RefSeq" id="WP_058183483.1">
    <property type="nucleotide sequence ID" value="NZ_LMTZ01000055.1"/>
</dbReference>
<accession>A0A0V7ZVY4</accession>
<reference evidence="1 2" key="1">
    <citation type="journal article" date="2015" name="Genome Announc.">
        <title>Draft Genome of the Euendolithic (true boring) Cyanobacterium Mastigocoleus testarum strain BC008.</title>
        <authorList>
            <person name="Guida B.S."/>
            <person name="Garcia-Pichel F."/>
        </authorList>
    </citation>
    <scope>NUCLEOTIDE SEQUENCE [LARGE SCALE GENOMIC DNA]</scope>
    <source>
        <strain evidence="1 2">BC008</strain>
    </source>
</reference>
<dbReference type="Proteomes" id="UP000053372">
    <property type="component" value="Unassembled WGS sequence"/>
</dbReference>
<sequence>MGYSKVDILFLDSFRGKNKMGMRLEGKFFAILALVLFSLSSCSIKVNYGESSNSNKSVSNVDYTQLRPLLNSERIKSKFGSYGIEVLESGEKIRVSNLYSISHDRKTTRTLAIVRYPDIVDPLFAKEHNEILGGESIGAVFKRNGWKIDKRHQYFGNINASEDLAPVYKLFGEITPTQLAIHIYSFFIRKNRSEFLYARIAEIHHPKYLTLKELKEIYRVDFEKYQQTSDEVRNFLRVIDNKIKTLN</sequence>
<protein>
    <submittedName>
        <fullName evidence="1">Uncharacterized protein</fullName>
    </submittedName>
</protein>
<dbReference type="EMBL" id="LMTZ01000055">
    <property type="protein sequence ID" value="KST68606.1"/>
    <property type="molecule type" value="Genomic_DNA"/>
</dbReference>
<evidence type="ECO:0000313" key="2">
    <source>
        <dbReference type="Proteomes" id="UP000053372"/>
    </source>
</evidence>
<gene>
    <name evidence="1" type="ORF">BC008_33695</name>
</gene>
<dbReference type="AlphaFoldDB" id="A0A0V7ZVY4"/>
<keyword evidence="2" id="KW-1185">Reference proteome</keyword>
<organism evidence="1 2">
    <name type="scientific">Mastigocoleus testarum BC008</name>
    <dbReference type="NCBI Taxonomy" id="371196"/>
    <lineage>
        <taxon>Bacteria</taxon>
        <taxon>Bacillati</taxon>
        <taxon>Cyanobacteriota</taxon>
        <taxon>Cyanophyceae</taxon>
        <taxon>Nostocales</taxon>
        <taxon>Hapalosiphonaceae</taxon>
        <taxon>Mastigocoleus</taxon>
    </lineage>
</organism>
<name>A0A0V7ZVY4_9CYAN</name>
<evidence type="ECO:0000313" key="1">
    <source>
        <dbReference type="EMBL" id="KST68606.1"/>
    </source>
</evidence>